<dbReference type="EMBL" id="BIFH01000020">
    <property type="protein sequence ID" value="GCD96215.1"/>
    <property type="molecule type" value="Genomic_DNA"/>
</dbReference>
<feature type="compositionally biased region" description="Pro residues" evidence="8">
    <location>
        <begin position="249"/>
        <end position="258"/>
    </location>
</feature>
<dbReference type="AlphaFoldDB" id="A0A401YNQ2"/>
<evidence type="ECO:0000256" key="6">
    <source>
        <dbReference type="ARBA" id="ARBA00023136"/>
    </source>
</evidence>
<feature type="compositionally biased region" description="Low complexity" evidence="8">
    <location>
        <begin position="259"/>
        <end position="274"/>
    </location>
</feature>
<gene>
    <name evidence="11" type="primary">ftsQ</name>
    <name evidence="11" type="ORF">EHYA_03899</name>
</gene>
<dbReference type="Gene3D" id="3.10.20.310">
    <property type="entry name" value="membrane protein fhac"/>
    <property type="match status" value="1"/>
</dbReference>
<dbReference type="InterPro" id="IPR050487">
    <property type="entry name" value="FtsQ_DivIB"/>
</dbReference>
<feature type="domain" description="POTRA" evidence="10">
    <location>
        <begin position="52"/>
        <end position="120"/>
    </location>
</feature>
<dbReference type="GO" id="GO:0051301">
    <property type="term" value="P:cell division"/>
    <property type="evidence" value="ECO:0007669"/>
    <property type="project" value="UniProtKB-KW"/>
</dbReference>
<keyword evidence="6 9" id="KW-0472">Membrane</keyword>
<organism evidence="11 12">
    <name type="scientific">Embleya hyalina</name>
    <dbReference type="NCBI Taxonomy" id="516124"/>
    <lineage>
        <taxon>Bacteria</taxon>
        <taxon>Bacillati</taxon>
        <taxon>Actinomycetota</taxon>
        <taxon>Actinomycetes</taxon>
        <taxon>Kitasatosporales</taxon>
        <taxon>Streptomycetaceae</taxon>
        <taxon>Embleya</taxon>
    </lineage>
</organism>
<evidence type="ECO:0000256" key="2">
    <source>
        <dbReference type="ARBA" id="ARBA00022475"/>
    </source>
</evidence>
<dbReference type="PROSITE" id="PS51779">
    <property type="entry name" value="POTRA"/>
    <property type="match status" value="1"/>
</dbReference>
<dbReference type="RefSeq" id="WP_126638295.1">
    <property type="nucleotide sequence ID" value="NZ_BIFH01000020.1"/>
</dbReference>
<keyword evidence="2" id="KW-1003">Cell membrane</keyword>
<keyword evidence="12" id="KW-1185">Reference proteome</keyword>
<evidence type="ECO:0000313" key="11">
    <source>
        <dbReference type="EMBL" id="GCD96215.1"/>
    </source>
</evidence>
<keyword evidence="3 11" id="KW-0132">Cell division</keyword>
<dbReference type="Proteomes" id="UP000286931">
    <property type="component" value="Unassembled WGS sequence"/>
</dbReference>
<evidence type="ECO:0000256" key="9">
    <source>
        <dbReference type="SAM" id="Phobius"/>
    </source>
</evidence>
<evidence type="ECO:0000313" key="12">
    <source>
        <dbReference type="Proteomes" id="UP000286931"/>
    </source>
</evidence>
<evidence type="ECO:0000256" key="4">
    <source>
        <dbReference type="ARBA" id="ARBA00022692"/>
    </source>
</evidence>
<name>A0A401YNQ2_9ACTN</name>
<keyword evidence="5 9" id="KW-1133">Transmembrane helix</keyword>
<dbReference type="Pfam" id="PF08478">
    <property type="entry name" value="POTRA_1"/>
    <property type="match status" value="1"/>
</dbReference>
<dbReference type="OrthoDB" id="9790760at2"/>
<keyword evidence="7" id="KW-0131">Cell cycle</keyword>
<accession>A0A401YNQ2</accession>
<reference evidence="11 12" key="1">
    <citation type="submission" date="2018-12" db="EMBL/GenBank/DDBJ databases">
        <title>Draft genome sequence of Embleya hyalina NBRC 13850T.</title>
        <authorList>
            <person name="Komaki H."/>
            <person name="Hosoyama A."/>
            <person name="Kimura A."/>
            <person name="Ichikawa N."/>
            <person name="Tamura T."/>
        </authorList>
    </citation>
    <scope>NUCLEOTIDE SEQUENCE [LARGE SCALE GENOMIC DNA]</scope>
    <source>
        <strain evidence="11 12">NBRC 13850</strain>
    </source>
</reference>
<dbReference type="PANTHER" id="PTHR37820">
    <property type="entry name" value="CELL DIVISION PROTEIN DIVIB"/>
    <property type="match status" value="1"/>
</dbReference>
<feature type="region of interest" description="Disordered" evidence="8">
    <location>
        <begin position="237"/>
        <end position="274"/>
    </location>
</feature>
<evidence type="ECO:0000256" key="7">
    <source>
        <dbReference type="ARBA" id="ARBA00023306"/>
    </source>
</evidence>
<evidence type="ECO:0000256" key="5">
    <source>
        <dbReference type="ARBA" id="ARBA00022989"/>
    </source>
</evidence>
<evidence type="ECO:0000256" key="1">
    <source>
        <dbReference type="ARBA" id="ARBA00004370"/>
    </source>
</evidence>
<evidence type="ECO:0000256" key="3">
    <source>
        <dbReference type="ARBA" id="ARBA00022618"/>
    </source>
</evidence>
<keyword evidence="4 9" id="KW-0812">Transmembrane</keyword>
<proteinExistence type="predicted"/>
<feature type="transmembrane region" description="Helical" evidence="9">
    <location>
        <begin position="29"/>
        <end position="47"/>
    </location>
</feature>
<sequence length="274" mass="28749">MPDTKERAPARPAGPGRAPRRRWTNLRPLLVLVVLVVLAGAGWGIVYHSPLLDARTVSVGGPVVLSGDQVAKVAAVPVGEPLAGIDLDAIRARVAAIPRVASVHVERDWPHTVRITVRERVTALVVPDADRYAEIDKDGVRFGTVDAAPAGVPIVKVDANTVSRETLRGVVQVVSALPPPVAQRVRDITARTRDDIVLVLDKGETVSWGGAEASDRKALVLTVLLTRPAKFYDVSAPDAPVTRTQPFPSLAPPAPAQPPASGASGAAVSTPSTP</sequence>
<protein>
    <submittedName>
        <fullName evidence="11">Cell division protein FtsQ</fullName>
    </submittedName>
</protein>
<dbReference type="Pfam" id="PF03799">
    <property type="entry name" value="FtsQ_DivIB_C"/>
    <property type="match status" value="1"/>
</dbReference>
<evidence type="ECO:0000259" key="10">
    <source>
        <dbReference type="PROSITE" id="PS51779"/>
    </source>
</evidence>
<evidence type="ECO:0000256" key="8">
    <source>
        <dbReference type="SAM" id="MobiDB-lite"/>
    </source>
</evidence>
<comment type="caution">
    <text evidence="11">The sequence shown here is derived from an EMBL/GenBank/DDBJ whole genome shotgun (WGS) entry which is preliminary data.</text>
</comment>
<dbReference type="PANTHER" id="PTHR37820:SF1">
    <property type="entry name" value="CELL DIVISION PROTEIN FTSQ"/>
    <property type="match status" value="1"/>
</dbReference>
<dbReference type="InterPro" id="IPR005548">
    <property type="entry name" value="Cell_div_FtsQ/DivIB_C"/>
</dbReference>
<comment type="subcellular location">
    <subcellularLocation>
        <location evidence="1">Membrane</location>
    </subcellularLocation>
</comment>
<dbReference type="InterPro" id="IPR013685">
    <property type="entry name" value="POTRA_FtsQ_type"/>
</dbReference>
<dbReference type="GO" id="GO:0005886">
    <property type="term" value="C:plasma membrane"/>
    <property type="evidence" value="ECO:0007669"/>
    <property type="project" value="TreeGrafter"/>
</dbReference>
<dbReference type="InterPro" id="IPR034746">
    <property type="entry name" value="POTRA"/>
</dbReference>